<keyword evidence="2" id="KW-1185">Reference proteome</keyword>
<dbReference type="Proteomes" id="UP001203852">
    <property type="component" value="Unassembled WGS sequence"/>
</dbReference>
<reference evidence="1" key="1">
    <citation type="journal article" date="2022" name="bioRxiv">
        <title>Deciphering the potential niche of two novel black yeast fungi from a biological soil crust based on their genomes, phenotypes, and melanin regulation.</title>
        <authorList>
            <consortium name="DOE Joint Genome Institute"/>
            <person name="Carr E.C."/>
            <person name="Barton Q."/>
            <person name="Grambo S."/>
            <person name="Sullivan M."/>
            <person name="Renfro C.M."/>
            <person name="Kuo A."/>
            <person name="Pangilinan J."/>
            <person name="Lipzen A."/>
            <person name="Keymanesh K."/>
            <person name="Savage E."/>
            <person name="Barry K."/>
            <person name="Grigoriev I.V."/>
            <person name="Riekhof W.R."/>
            <person name="Harris S.S."/>
        </authorList>
    </citation>
    <scope>NUCLEOTIDE SEQUENCE</scope>
    <source>
        <strain evidence="1">JF 03-4F</strain>
    </source>
</reference>
<dbReference type="AlphaFoldDB" id="A0AAN6E173"/>
<dbReference type="EMBL" id="MU404351">
    <property type="protein sequence ID" value="KAI1616275.1"/>
    <property type="molecule type" value="Genomic_DNA"/>
</dbReference>
<gene>
    <name evidence="1" type="ORF">EDD36DRAFT_131344</name>
</gene>
<organism evidence="1 2">
    <name type="scientific">Exophiala viscosa</name>
    <dbReference type="NCBI Taxonomy" id="2486360"/>
    <lineage>
        <taxon>Eukaryota</taxon>
        <taxon>Fungi</taxon>
        <taxon>Dikarya</taxon>
        <taxon>Ascomycota</taxon>
        <taxon>Pezizomycotina</taxon>
        <taxon>Eurotiomycetes</taxon>
        <taxon>Chaetothyriomycetidae</taxon>
        <taxon>Chaetothyriales</taxon>
        <taxon>Herpotrichiellaceae</taxon>
        <taxon>Exophiala</taxon>
    </lineage>
</organism>
<protein>
    <submittedName>
        <fullName evidence="1">Uncharacterized protein</fullName>
    </submittedName>
</protein>
<sequence length="217" mass="22872">MRHLLVPDLDCDSIVHESSMSATYVCVMPADNDLEGLMEEPQIDAASSSSSSKTGNGSSSTIVVNAGFSRIGERDPGLVGSEVRGRRTSGRPRKALAATVEFPNHYCSLGPNSAPGSAKGSSKFMISITDIIDITVCINEIKLSHLYELGESSGVTASNGKGVQSTFSNRTGSRTRRLRHLALGGKTVLPILTPMAMPNRHCTPSITSGNLSPPEAV</sequence>
<evidence type="ECO:0000313" key="2">
    <source>
        <dbReference type="Proteomes" id="UP001203852"/>
    </source>
</evidence>
<comment type="caution">
    <text evidence="1">The sequence shown here is derived from an EMBL/GenBank/DDBJ whole genome shotgun (WGS) entry which is preliminary data.</text>
</comment>
<evidence type="ECO:0000313" key="1">
    <source>
        <dbReference type="EMBL" id="KAI1616275.1"/>
    </source>
</evidence>
<name>A0AAN6E173_9EURO</name>
<accession>A0AAN6E173</accession>
<proteinExistence type="predicted"/>